<organism evidence="8 9">
    <name type="scientific">Fonsecaea pedrosoi CBS 271.37</name>
    <dbReference type="NCBI Taxonomy" id="1442368"/>
    <lineage>
        <taxon>Eukaryota</taxon>
        <taxon>Fungi</taxon>
        <taxon>Dikarya</taxon>
        <taxon>Ascomycota</taxon>
        <taxon>Pezizomycotina</taxon>
        <taxon>Eurotiomycetes</taxon>
        <taxon>Chaetothyriomycetidae</taxon>
        <taxon>Chaetothyriales</taxon>
        <taxon>Herpotrichiellaceae</taxon>
        <taxon>Fonsecaea</taxon>
    </lineage>
</organism>
<proteinExistence type="inferred from homology"/>
<reference evidence="8 9" key="1">
    <citation type="submission" date="2015-01" db="EMBL/GenBank/DDBJ databases">
        <title>The Genome Sequence of Fonsecaea pedrosoi CBS 271.37.</title>
        <authorList>
            <consortium name="The Broad Institute Genomics Platform"/>
            <person name="Cuomo C."/>
            <person name="de Hoog S."/>
            <person name="Gorbushina A."/>
            <person name="Stielow B."/>
            <person name="Teixiera M."/>
            <person name="Abouelleil A."/>
            <person name="Chapman S.B."/>
            <person name="Priest M."/>
            <person name="Young S.K."/>
            <person name="Wortman J."/>
            <person name="Nusbaum C."/>
            <person name="Birren B."/>
        </authorList>
    </citation>
    <scope>NUCLEOTIDE SEQUENCE [LARGE SCALE GENOMIC DNA]</scope>
    <source>
        <strain evidence="8 9">CBS 271.37</strain>
    </source>
</reference>
<dbReference type="InterPro" id="IPR036259">
    <property type="entry name" value="MFS_trans_sf"/>
</dbReference>
<protein>
    <recommendedName>
        <fullName evidence="10">Major facilitator superfamily (MFS) profile domain-containing protein</fullName>
    </recommendedName>
</protein>
<dbReference type="Pfam" id="PF07690">
    <property type="entry name" value="MFS_1"/>
    <property type="match status" value="1"/>
</dbReference>
<feature type="transmembrane region" description="Helical" evidence="7">
    <location>
        <begin position="203"/>
        <end position="223"/>
    </location>
</feature>
<evidence type="ECO:0000256" key="4">
    <source>
        <dbReference type="ARBA" id="ARBA00022989"/>
    </source>
</evidence>
<dbReference type="GO" id="GO:0016020">
    <property type="term" value="C:membrane"/>
    <property type="evidence" value="ECO:0007669"/>
    <property type="project" value="UniProtKB-SubCell"/>
</dbReference>
<keyword evidence="9" id="KW-1185">Reference proteome</keyword>
<dbReference type="HOGENOM" id="CLU_001265_0_5_1"/>
<dbReference type="RefSeq" id="XP_013278301.1">
    <property type="nucleotide sequence ID" value="XM_013422847.1"/>
</dbReference>
<comment type="similarity">
    <text evidence="6">Belongs to the major facilitator superfamily. Allantoate permease family.</text>
</comment>
<evidence type="ECO:0000313" key="9">
    <source>
        <dbReference type="Proteomes" id="UP000053029"/>
    </source>
</evidence>
<sequence>MGKELPATTTAVEDKTGNEDPALRIQEAAEELGIDVGHVKEIKGADGAYTYASAVALEIDEKTNKRLLRKIDWHVLPWLCGLYVLQYLDKGVLSYAGVMGLQKETNLTSNQYTWLGSIYYAGYIVFAPVHNRMFQVFPPSKYIACCVMAWGVVLTCMAACHNFTGLMIQRTFLGALEASINCGFSLITAAWYRKYEHGSRTGIWSGCTGVATMIGGLIAFGCVEGETKHPDANFSSWKILAVVTGIVSVIYGVCMFWFMATSVVTAKFFSEEERVLAVERLRENHQGVGSTKYKRYQAIEAFTDYRTWMYVVFVLSSQIPAAGLVLLQSIIIKSLGFTVKETLLLNIPQGAINVICNMGFGLLADVTHQRSGAAILAGLFSLFGASLFIGLGDHGHFYRKNGQLVAYFFMSGSCSTAWFIVISMLSSNVLGTTKKTTLNSIVFLILGVAYLVGPQTFRDPPFYEHAKISLLVLWIVSVLVLCGFFVLNTWENKRRQRMLERGEISDGHGTNVEFLDLTDKENKLFRYVI</sequence>
<dbReference type="PANTHER" id="PTHR43791:SF1">
    <property type="entry name" value="ALLANTOATE PERMEASE"/>
    <property type="match status" value="1"/>
</dbReference>
<dbReference type="EMBL" id="KN846977">
    <property type="protein sequence ID" value="KIW74493.1"/>
    <property type="molecule type" value="Genomic_DNA"/>
</dbReference>
<keyword evidence="2" id="KW-0813">Transport</keyword>
<feature type="transmembrane region" description="Helical" evidence="7">
    <location>
        <begin position="112"/>
        <end position="129"/>
    </location>
</feature>
<evidence type="ECO:0000256" key="5">
    <source>
        <dbReference type="ARBA" id="ARBA00023136"/>
    </source>
</evidence>
<dbReference type="VEuPathDB" id="FungiDB:Z517_12433"/>
<evidence type="ECO:0008006" key="10">
    <source>
        <dbReference type="Google" id="ProtNLM"/>
    </source>
</evidence>
<keyword evidence="4 7" id="KW-1133">Transmembrane helix</keyword>
<dbReference type="InterPro" id="IPR011701">
    <property type="entry name" value="MFS"/>
</dbReference>
<dbReference type="GO" id="GO:0022857">
    <property type="term" value="F:transmembrane transporter activity"/>
    <property type="evidence" value="ECO:0007669"/>
    <property type="project" value="InterPro"/>
</dbReference>
<dbReference type="FunFam" id="1.20.1250.20:FF:000064">
    <property type="entry name" value="MFS allantoate transporter"/>
    <property type="match status" value="1"/>
</dbReference>
<feature type="transmembrane region" description="Helical" evidence="7">
    <location>
        <begin position="308"/>
        <end position="327"/>
    </location>
</feature>
<feature type="transmembrane region" description="Helical" evidence="7">
    <location>
        <begin position="172"/>
        <end position="191"/>
    </location>
</feature>
<dbReference type="SUPFAM" id="SSF103473">
    <property type="entry name" value="MFS general substrate transporter"/>
    <property type="match status" value="1"/>
</dbReference>
<evidence type="ECO:0000256" key="7">
    <source>
        <dbReference type="SAM" id="Phobius"/>
    </source>
</evidence>
<dbReference type="Gene3D" id="1.20.1250.20">
    <property type="entry name" value="MFS general substrate transporter like domains"/>
    <property type="match status" value="2"/>
</dbReference>
<feature type="transmembrane region" description="Helical" evidence="7">
    <location>
        <begin position="437"/>
        <end position="456"/>
    </location>
</feature>
<dbReference type="GeneID" id="25311923"/>
<feature type="transmembrane region" description="Helical" evidence="7">
    <location>
        <begin position="468"/>
        <end position="490"/>
    </location>
</feature>
<evidence type="ECO:0000313" key="8">
    <source>
        <dbReference type="EMBL" id="KIW74493.1"/>
    </source>
</evidence>
<accession>A0A0D2G161</accession>
<evidence type="ECO:0000256" key="3">
    <source>
        <dbReference type="ARBA" id="ARBA00022692"/>
    </source>
</evidence>
<keyword evidence="3 7" id="KW-0812">Transmembrane</keyword>
<feature type="transmembrane region" description="Helical" evidence="7">
    <location>
        <begin position="141"/>
        <end position="160"/>
    </location>
</feature>
<gene>
    <name evidence="8" type="ORF">Z517_12433</name>
</gene>
<dbReference type="PANTHER" id="PTHR43791">
    <property type="entry name" value="PERMEASE-RELATED"/>
    <property type="match status" value="1"/>
</dbReference>
<feature type="transmembrane region" description="Helical" evidence="7">
    <location>
        <begin position="404"/>
        <end position="425"/>
    </location>
</feature>
<feature type="transmembrane region" description="Helical" evidence="7">
    <location>
        <begin position="373"/>
        <end position="392"/>
    </location>
</feature>
<evidence type="ECO:0000256" key="2">
    <source>
        <dbReference type="ARBA" id="ARBA00022448"/>
    </source>
</evidence>
<name>A0A0D2G161_9EURO</name>
<evidence type="ECO:0000256" key="1">
    <source>
        <dbReference type="ARBA" id="ARBA00004141"/>
    </source>
</evidence>
<dbReference type="OrthoDB" id="6730379at2759"/>
<evidence type="ECO:0000256" key="6">
    <source>
        <dbReference type="ARBA" id="ARBA00037968"/>
    </source>
</evidence>
<comment type="subcellular location">
    <subcellularLocation>
        <location evidence="1">Membrane</location>
        <topology evidence="1">Multi-pass membrane protein</topology>
    </subcellularLocation>
</comment>
<dbReference type="AlphaFoldDB" id="A0A0D2G161"/>
<feature type="transmembrane region" description="Helical" evidence="7">
    <location>
        <begin position="235"/>
        <end position="260"/>
    </location>
</feature>
<keyword evidence="5 7" id="KW-0472">Membrane</keyword>
<dbReference type="Proteomes" id="UP000053029">
    <property type="component" value="Unassembled WGS sequence"/>
</dbReference>